<accession>A0A2S4PXS1</accession>
<comment type="caution">
    <text evidence="15">The sequence shown here is derived from an EMBL/GenBank/DDBJ whole genome shotgun (WGS) entry which is preliminary data.</text>
</comment>
<dbReference type="GO" id="GO:0009231">
    <property type="term" value="P:riboflavin biosynthetic process"/>
    <property type="evidence" value="ECO:0007669"/>
    <property type="project" value="UniProtKB-KW"/>
</dbReference>
<comment type="pathway">
    <text evidence="2">Cofactor biosynthesis; riboflavin biosynthesis.</text>
</comment>
<evidence type="ECO:0000256" key="13">
    <source>
        <dbReference type="SAM" id="Phobius"/>
    </source>
</evidence>
<dbReference type="PANTHER" id="PTHR38011:SF7">
    <property type="entry name" value="2,5-DIAMINO-6-RIBOSYLAMINO-4(3H)-PYRIMIDINONE 5'-PHOSPHATE REDUCTASE"/>
    <property type="match status" value="1"/>
</dbReference>
<evidence type="ECO:0000256" key="12">
    <source>
        <dbReference type="ARBA" id="ARBA00049020"/>
    </source>
</evidence>
<dbReference type="InterPro" id="IPR002734">
    <property type="entry name" value="RibDG_C"/>
</dbReference>
<keyword evidence="13" id="KW-1133">Transmembrane helix</keyword>
<reference evidence="15 16" key="1">
    <citation type="submission" date="2017-10" db="EMBL/GenBank/DDBJ databases">
        <title>Development of genomic resources for the powdery mildew, Erysiphe pulchra.</title>
        <authorList>
            <person name="Wadl P.A."/>
            <person name="Mack B.M."/>
            <person name="Moore G."/>
            <person name="Beltz S.B."/>
        </authorList>
    </citation>
    <scope>NUCLEOTIDE SEQUENCE [LARGE SCALE GENOMIC DNA]</scope>
    <source>
        <strain evidence="15">Cflorida</strain>
    </source>
</reference>
<evidence type="ECO:0000256" key="11">
    <source>
        <dbReference type="ARBA" id="ARBA00047550"/>
    </source>
</evidence>
<protein>
    <recommendedName>
        <fullName evidence="5">2,5-diamino-6-ribosylamino-4(3H)-pyrimidinone 5'-phosphate reductase</fullName>
        <ecNumber evidence="4">1.1.1.302</ecNumber>
    </recommendedName>
    <alternativeName>
        <fullName evidence="10">2,5-diamino-6-(5-phospho-D-ribosylamino)pyrimidin-4(3H)-one reductase</fullName>
    </alternativeName>
    <alternativeName>
        <fullName evidence="9">2,5-diamino-6-ribitylamino-4(3H)-pyrimidinone 5'-phosphate synthase</fullName>
    </alternativeName>
</protein>
<dbReference type="Proteomes" id="UP000237438">
    <property type="component" value="Unassembled WGS sequence"/>
</dbReference>
<evidence type="ECO:0000256" key="7">
    <source>
        <dbReference type="ARBA" id="ARBA00022857"/>
    </source>
</evidence>
<gene>
    <name evidence="15" type="ORF">EPUL_001004</name>
</gene>
<name>A0A2S4PXS1_9PEZI</name>
<evidence type="ECO:0000256" key="9">
    <source>
        <dbReference type="ARBA" id="ARBA00030073"/>
    </source>
</evidence>
<dbReference type="InterPro" id="IPR050765">
    <property type="entry name" value="Riboflavin_Biosynth_HTPR"/>
</dbReference>
<evidence type="ECO:0000313" key="15">
    <source>
        <dbReference type="EMBL" id="POS86838.1"/>
    </source>
</evidence>
<feature type="transmembrane region" description="Helical" evidence="13">
    <location>
        <begin position="223"/>
        <end position="243"/>
    </location>
</feature>
<evidence type="ECO:0000256" key="10">
    <source>
        <dbReference type="ARBA" id="ARBA00031630"/>
    </source>
</evidence>
<keyword evidence="8" id="KW-0560">Oxidoreductase</keyword>
<dbReference type="STRING" id="225359.A0A2S4PXS1"/>
<keyword evidence="6" id="KW-0686">Riboflavin biosynthesis</keyword>
<dbReference type="EMBL" id="PEDP01000241">
    <property type="protein sequence ID" value="POS86838.1"/>
    <property type="molecule type" value="Genomic_DNA"/>
</dbReference>
<keyword evidence="7" id="KW-0521">NADP</keyword>
<dbReference type="GO" id="GO:0008703">
    <property type="term" value="F:5-amino-6-(5-phosphoribosylamino)uracil reductase activity"/>
    <property type="evidence" value="ECO:0007669"/>
    <property type="project" value="InterPro"/>
</dbReference>
<evidence type="ECO:0000256" key="4">
    <source>
        <dbReference type="ARBA" id="ARBA00012851"/>
    </source>
</evidence>
<comment type="function">
    <text evidence="1">Catalyzes an early step in riboflavin biosynthesis, the NADPH-dependent reduction of the ribose side chain of 2,5-diamino-6-ribosylamino-4(3H)-pyrimidinone 5'-phosphate, yielding 2,5-diamino-6-ribitylamino-4(3H)-pyrimidinone 5'-phosphate.</text>
</comment>
<keyword evidence="13" id="KW-0812">Transmembrane</keyword>
<dbReference type="Pfam" id="PF01872">
    <property type="entry name" value="RibD_C"/>
    <property type="match status" value="1"/>
</dbReference>
<evidence type="ECO:0000256" key="3">
    <source>
        <dbReference type="ARBA" id="ARBA00009723"/>
    </source>
</evidence>
<dbReference type="EC" id="1.1.1.302" evidence="4"/>
<organism evidence="15 16">
    <name type="scientific">Erysiphe pulchra</name>
    <dbReference type="NCBI Taxonomy" id="225359"/>
    <lineage>
        <taxon>Eukaryota</taxon>
        <taxon>Fungi</taxon>
        <taxon>Dikarya</taxon>
        <taxon>Ascomycota</taxon>
        <taxon>Pezizomycotina</taxon>
        <taxon>Leotiomycetes</taxon>
        <taxon>Erysiphales</taxon>
        <taxon>Erysiphaceae</taxon>
        <taxon>Erysiphe</taxon>
    </lineage>
</organism>
<sequence length="276" mass="30167">MASSEPLNLCSNHIESLASYLPHHKQSEAKKIDGKTCLPHVTLTYAASLDSTIAIAPKTTTLISGDESKAMTHYLRAVHNAILVGSTTAITDDPRLTSRWIGVNKGTDPLELQPRPVILDPSGRWLAGLTGNENLLRLARDGYGKAPWVITDTNVTIEFEKLTCLQSTGGKWLKVSLDYEGKRKGVDWNAVLFELMGLGIQSVMVEGGATVINDLLRIKNQRYLSSIIVTIAPIFLGTGGIIVSPQKEDICNNTTYKLREVKWIQMGKDVVMAALP</sequence>
<comment type="catalytic activity">
    <reaction evidence="12">
        <text>2,5-diamino-6-(1-D-ribitylamino)pyrimidin-4(3H)-one 5'-phosphate + NADP(+) = 2,5-diamino-6-(1-D-ribosylamino)pyrimidin-4(3H)-one 5'-phosphate + NADPH + H(+)</text>
        <dbReference type="Rhea" id="RHEA:27278"/>
        <dbReference type="ChEBI" id="CHEBI:15378"/>
        <dbReference type="ChEBI" id="CHEBI:57783"/>
        <dbReference type="ChEBI" id="CHEBI:58349"/>
        <dbReference type="ChEBI" id="CHEBI:58890"/>
        <dbReference type="ChEBI" id="CHEBI:59545"/>
        <dbReference type="EC" id="1.1.1.302"/>
    </reaction>
</comment>
<evidence type="ECO:0000256" key="8">
    <source>
        <dbReference type="ARBA" id="ARBA00023002"/>
    </source>
</evidence>
<evidence type="ECO:0000256" key="6">
    <source>
        <dbReference type="ARBA" id="ARBA00022619"/>
    </source>
</evidence>
<dbReference type="OrthoDB" id="5432at2759"/>
<dbReference type="SUPFAM" id="SSF53597">
    <property type="entry name" value="Dihydrofolate reductase-like"/>
    <property type="match status" value="1"/>
</dbReference>
<keyword evidence="16" id="KW-1185">Reference proteome</keyword>
<dbReference type="AlphaFoldDB" id="A0A2S4PXS1"/>
<dbReference type="InterPro" id="IPR024072">
    <property type="entry name" value="DHFR-like_dom_sf"/>
</dbReference>
<proteinExistence type="inferred from homology"/>
<comment type="catalytic activity">
    <reaction evidence="11">
        <text>2,5-diamino-6-(1-D-ribitylamino)pyrimidin-4(3H)-one 5'-phosphate + NAD(+) = 2,5-diamino-6-(1-D-ribosylamino)pyrimidin-4(3H)-one 5'-phosphate + NADH + H(+)</text>
        <dbReference type="Rhea" id="RHEA:27274"/>
        <dbReference type="ChEBI" id="CHEBI:15378"/>
        <dbReference type="ChEBI" id="CHEBI:57540"/>
        <dbReference type="ChEBI" id="CHEBI:57945"/>
        <dbReference type="ChEBI" id="CHEBI:58890"/>
        <dbReference type="ChEBI" id="CHEBI:59545"/>
        <dbReference type="EC" id="1.1.1.302"/>
    </reaction>
</comment>
<keyword evidence="13" id="KW-0472">Membrane</keyword>
<dbReference type="Gene3D" id="3.40.430.10">
    <property type="entry name" value="Dihydrofolate Reductase, subunit A"/>
    <property type="match status" value="1"/>
</dbReference>
<evidence type="ECO:0000256" key="1">
    <source>
        <dbReference type="ARBA" id="ARBA00003555"/>
    </source>
</evidence>
<evidence type="ECO:0000259" key="14">
    <source>
        <dbReference type="Pfam" id="PF01872"/>
    </source>
</evidence>
<evidence type="ECO:0000256" key="2">
    <source>
        <dbReference type="ARBA" id="ARBA00005104"/>
    </source>
</evidence>
<dbReference type="PANTHER" id="PTHR38011">
    <property type="entry name" value="DIHYDROFOLATE REDUCTASE FAMILY PROTEIN (AFU_ORTHOLOGUE AFUA_8G06820)"/>
    <property type="match status" value="1"/>
</dbReference>
<comment type="similarity">
    <text evidence="3">Belongs to the HTP reductase family.</text>
</comment>
<feature type="domain" description="Bacterial bifunctional deaminase-reductase C-terminal" evidence="14">
    <location>
        <begin position="39"/>
        <end position="271"/>
    </location>
</feature>
<evidence type="ECO:0000313" key="16">
    <source>
        <dbReference type="Proteomes" id="UP000237438"/>
    </source>
</evidence>
<evidence type="ECO:0000256" key="5">
    <source>
        <dbReference type="ARBA" id="ARBA00015035"/>
    </source>
</evidence>